<comment type="caution">
    <text evidence="1">The sequence shown here is derived from an EMBL/GenBank/DDBJ whole genome shotgun (WGS) entry which is preliminary data.</text>
</comment>
<organism evidence="1 2">
    <name type="scientific">Fusarium mundagurra</name>
    <dbReference type="NCBI Taxonomy" id="1567541"/>
    <lineage>
        <taxon>Eukaryota</taxon>
        <taxon>Fungi</taxon>
        <taxon>Dikarya</taxon>
        <taxon>Ascomycota</taxon>
        <taxon>Pezizomycotina</taxon>
        <taxon>Sordariomycetes</taxon>
        <taxon>Hypocreomycetidae</taxon>
        <taxon>Hypocreales</taxon>
        <taxon>Nectriaceae</taxon>
        <taxon>Fusarium</taxon>
        <taxon>Fusarium fujikuroi species complex</taxon>
    </lineage>
</organism>
<evidence type="ECO:0000313" key="1">
    <source>
        <dbReference type="EMBL" id="KAF5723010.1"/>
    </source>
</evidence>
<accession>A0A8H5Z541</accession>
<name>A0A8H5Z541_9HYPO</name>
<gene>
    <name evidence="1" type="ORF">FMUND_2367</name>
</gene>
<dbReference type="AlphaFoldDB" id="A0A8H5Z541"/>
<dbReference type="EMBL" id="JAAOAN010000079">
    <property type="protein sequence ID" value="KAF5723010.1"/>
    <property type="molecule type" value="Genomic_DNA"/>
</dbReference>
<evidence type="ECO:0000313" key="2">
    <source>
        <dbReference type="Proteomes" id="UP000544331"/>
    </source>
</evidence>
<protein>
    <submittedName>
        <fullName evidence="1">Uncharacterized protein</fullName>
    </submittedName>
</protein>
<sequence length="327" mass="36934">MSETLSIHMEDARAELEERQKHYSQEKIDRLEGELSPIDALATVMCPGVIIPYPRGRHTTNCSHLHGCDQKTRHISETNAYKKLELTGEDTMVDLVKAPLSDLDRQIRGVIIRTDLEQRIARAFNEHNFQYGFKVKAPVKGRKPMDPLVTEELLCRGDNLECMPPLHLFDTQPCIEEFSLKDLRVTRDMMEDAGIDIEKIAASMGETFAILHFKREALGCACFALGASPAYEARKFGPLEIGIHIPSLNQLVEAEEMSVEMISMCLDELIVVIPSPPESYDELGDSIWHSSRTAYIKQGNACRAKDSLPTPEAVMKNLESQYFHMEE</sequence>
<dbReference type="OrthoDB" id="2993351at2759"/>
<reference evidence="1 2" key="1">
    <citation type="submission" date="2020-05" db="EMBL/GenBank/DDBJ databases">
        <title>Identification and distribution of gene clusters putatively required for synthesis of sphingolipid metabolism inhibitors in phylogenetically diverse species of the filamentous fungus Fusarium.</title>
        <authorList>
            <person name="Kim H.-S."/>
            <person name="Busman M."/>
            <person name="Brown D.W."/>
            <person name="Divon H."/>
            <person name="Uhlig S."/>
            <person name="Proctor R.H."/>
        </authorList>
    </citation>
    <scope>NUCLEOTIDE SEQUENCE [LARGE SCALE GENOMIC DNA]</scope>
    <source>
        <strain evidence="1 2">NRRL 66235</strain>
    </source>
</reference>
<dbReference type="Proteomes" id="UP000544331">
    <property type="component" value="Unassembled WGS sequence"/>
</dbReference>
<keyword evidence="2" id="KW-1185">Reference proteome</keyword>
<proteinExistence type="predicted"/>